<dbReference type="eggNOG" id="COG3878">
    <property type="taxonomic scope" value="Bacteria"/>
</dbReference>
<dbReference type="AlphaFoldDB" id="H1Q0W5"/>
<name>H1Q0W5_9BACT</name>
<dbReference type="SUPFAM" id="SSF103032">
    <property type="entry name" value="Hypothetical protein YwqG"/>
    <property type="match status" value="1"/>
</dbReference>
<reference evidence="1 2" key="1">
    <citation type="submission" date="2011-12" db="EMBL/GenBank/DDBJ databases">
        <title>The Genome Sequence of Prevotella micans F0438.</title>
        <authorList>
            <consortium name="The Broad Institute Genome Sequencing Platform"/>
            <person name="Earl A."/>
            <person name="Ward D."/>
            <person name="Feldgarden M."/>
            <person name="Gevers D."/>
            <person name="Izard J."/>
            <person name="Baranova O.V."/>
            <person name="Blanton J.M."/>
            <person name="Wade W.G."/>
            <person name="Dewhirst F.E."/>
            <person name="Young S.K."/>
            <person name="Zeng Q."/>
            <person name="Gargeya S."/>
            <person name="Fitzgerald M."/>
            <person name="Haas B."/>
            <person name="Abouelleil A."/>
            <person name="Alvarado L."/>
            <person name="Arachchi H.M."/>
            <person name="Berlin A."/>
            <person name="Chapman S.B."/>
            <person name="Gearin G."/>
            <person name="Goldberg J."/>
            <person name="Griggs A."/>
            <person name="Gujja S."/>
            <person name="Hansen M."/>
            <person name="Heiman D."/>
            <person name="Howarth C."/>
            <person name="Larimer J."/>
            <person name="Lui A."/>
            <person name="MacDonald P.J.P."/>
            <person name="McCowen C."/>
            <person name="Montmayeur A."/>
            <person name="Murphy C."/>
            <person name="Neiman D."/>
            <person name="Pearson M."/>
            <person name="Priest M."/>
            <person name="Roberts A."/>
            <person name="Saif S."/>
            <person name="Shea T."/>
            <person name="Sisk P."/>
            <person name="Stolte C."/>
            <person name="Sykes S."/>
            <person name="Wortman J."/>
            <person name="Nusbaum C."/>
            <person name="Birren B."/>
        </authorList>
    </citation>
    <scope>NUCLEOTIDE SEQUENCE [LARGE SCALE GENOMIC DNA]</scope>
    <source>
        <strain evidence="1 2">F0438</strain>
    </source>
</reference>
<proteinExistence type="predicted"/>
<evidence type="ECO:0000313" key="2">
    <source>
        <dbReference type="Proteomes" id="UP000016023"/>
    </source>
</evidence>
<keyword evidence="2" id="KW-1185">Reference proteome</keyword>
<gene>
    <name evidence="1" type="ORF">HMPREF9140_00553</name>
</gene>
<organism evidence="1 2">
    <name type="scientific">Prevotella micans F0438</name>
    <dbReference type="NCBI Taxonomy" id="883158"/>
    <lineage>
        <taxon>Bacteria</taxon>
        <taxon>Pseudomonadati</taxon>
        <taxon>Bacteroidota</taxon>
        <taxon>Bacteroidia</taxon>
        <taxon>Bacteroidales</taxon>
        <taxon>Prevotellaceae</taxon>
        <taxon>Prevotella</taxon>
    </lineage>
</organism>
<dbReference type="EMBL" id="AGWK01000018">
    <property type="protein sequence ID" value="EHO72793.1"/>
    <property type="molecule type" value="Genomic_DNA"/>
</dbReference>
<protein>
    <recommendedName>
        <fullName evidence="3">DUF1963 domain-containing protein</fullName>
    </recommendedName>
</protein>
<dbReference type="Proteomes" id="UP000016023">
    <property type="component" value="Unassembled WGS sequence"/>
</dbReference>
<accession>H1Q0W5</accession>
<dbReference type="PANTHER" id="PTHR36436:SF6">
    <property type="entry name" value="SLL5081 PROTEIN"/>
    <property type="match status" value="1"/>
</dbReference>
<dbReference type="Pfam" id="PF09234">
    <property type="entry name" value="DUF1963"/>
    <property type="match status" value="1"/>
</dbReference>
<dbReference type="Gene3D" id="2.30.320.10">
    <property type="entry name" value="YwqG-like"/>
    <property type="match status" value="1"/>
</dbReference>
<evidence type="ECO:0000313" key="1">
    <source>
        <dbReference type="EMBL" id="EHO72793.1"/>
    </source>
</evidence>
<dbReference type="PATRIC" id="fig|883158.3.peg.565"/>
<dbReference type="InterPro" id="IPR035948">
    <property type="entry name" value="YwqG-like_sf"/>
</dbReference>
<evidence type="ECO:0008006" key="3">
    <source>
        <dbReference type="Google" id="ProtNLM"/>
    </source>
</evidence>
<dbReference type="InterPro" id="IPR015315">
    <property type="entry name" value="DUF1963"/>
</dbReference>
<dbReference type="PANTHER" id="PTHR36436">
    <property type="entry name" value="SLL5081 PROTEIN"/>
    <property type="match status" value="1"/>
</dbReference>
<sequence length="285" mass="33297">MINIQKMRLCEKTKEIIAEIERRTARESYRISLETKRKRKPFITDSKIGGLPYWPISMEYPTNSKGQKLVLLAQINFDKENVETPLPKKGLLQFFISNDEDDLMMGLDLEHPDVQDGFRVVYHDEIDDSVTAEQVEELGIKRAEEYSAVPVERECLIKLVKKTCYITPDFPDDFDAIVNAILFDIFHEDKGELDAYDYFGDELDEIRRVLGENSLNNVLGYPYFTQSDPRNDNYYDTVLLQLDSISDEDEDILLWGDVGIGNFFINWEDLKRRDFSKVLYNWDCP</sequence>
<dbReference type="HOGENOM" id="CLU_056726_0_0_10"/>
<comment type="caution">
    <text evidence="1">The sequence shown here is derived from an EMBL/GenBank/DDBJ whole genome shotgun (WGS) entry which is preliminary data.</text>
</comment>